<dbReference type="PANTHER" id="PTHR42690:SF1">
    <property type="entry name" value="THREONINE SYNTHASE-LIKE 2"/>
    <property type="match status" value="1"/>
</dbReference>
<comment type="similarity">
    <text evidence="2">Belongs to the threonine synthase family.</text>
</comment>
<accession>A0A7S3E457</accession>
<dbReference type="GO" id="GO:0046360">
    <property type="term" value="P:2-oxobutyrate biosynthetic process"/>
    <property type="evidence" value="ECO:0007669"/>
    <property type="project" value="TreeGrafter"/>
</dbReference>
<dbReference type="InterPro" id="IPR051166">
    <property type="entry name" value="Threonine_Synthase"/>
</dbReference>
<evidence type="ECO:0000313" key="6">
    <source>
        <dbReference type="EMBL" id="CAE0022094.1"/>
    </source>
</evidence>
<dbReference type="GO" id="GO:0009071">
    <property type="term" value="P:serine family amino acid catabolic process"/>
    <property type="evidence" value="ECO:0007669"/>
    <property type="project" value="TreeGrafter"/>
</dbReference>
<gene>
    <name evidence="6" type="ORF">CLAU1311_LOCUS5727</name>
</gene>
<evidence type="ECO:0000256" key="4">
    <source>
        <dbReference type="PIRSR" id="PIRSR604450-51"/>
    </source>
</evidence>
<comment type="cofactor">
    <cofactor evidence="1 4">
        <name>pyridoxal 5'-phosphate</name>
        <dbReference type="ChEBI" id="CHEBI:597326"/>
    </cofactor>
</comment>
<dbReference type="InterPro" id="IPR004450">
    <property type="entry name" value="Thr_synthase-like"/>
</dbReference>
<evidence type="ECO:0000256" key="1">
    <source>
        <dbReference type="ARBA" id="ARBA00001933"/>
    </source>
</evidence>
<proteinExistence type="inferred from homology"/>
<organism evidence="6">
    <name type="scientific">Chloropicon laureae</name>
    <dbReference type="NCBI Taxonomy" id="464258"/>
    <lineage>
        <taxon>Eukaryota</taxon>
        <taxon>Viridiplantae</taxon>
        <taxon>Chlorophyta</taxon>
        <taxon>Chloropicophyceae</taxon>
        <taxon>Chloropicales</taxon>
        <taxon>Chloropicaceae</taxon>
        <taxon>Chloropicon</taxon>
    </lineage>
</organism>
<dbReference type="AlphaFoldDB" id="A0A7S3E457"/>
<dbReference type="Pfam" id="PF00291">
    <property type="entry name" value="PALP"/>
    <property type="match status" value="1"/>
</dbReference>
<dbReference type="GO" id="GO:0030170">
    <property type="term" value="F:pyridoxal phosphate binding"/>
    <property type="evidence" value="ECO:0007669"/>
    <property type="project" value="TreeGrafter"/>
</dbReference>
<evidence type="ECO:0000256" key="2">
    <source>
        <dbReference type="ARBA" id="ARBA00005517"/>
    </source>
</evidence>
<feature type="domain" description="Tryptophan synthase beta chain-like PALP" evidence="5">
    <location>
        <begin position="66"/>
        <end position="307"/>
    </location>
</feature>
<dbReference type="InterPro" id="IPR001926">
    <property type="entry name" value="TrpB-like_PALP"/>
</dbReference>
<evidence type="ECO:0000256" key="3">
    <source>
        <dbReference type="ARBA" id="ARBA00022898"/>
    </source>
</evidence>
<dbReference type="Gene3D" id="3.40.50.1100">
    <property type="match status" value="2"/>
</dbReference>
<feature type="modified residue" description="N6-(pyridoxal phosphate)lysine" evidence="4">
    <location>
        <position position="92"/>
    </location>
</feature>
<dbReference type="InterPro" id="IPR036052">
    <property type="entry name" value="TrpB-like_PALP_sf"/>
</dbReference>
<reference evidence="6" key="1">
    <citation type="submission" date="2021-01" db="EMBL/GenBank/DDBJ databases">
        <authorList>
            <person name="Corre E."/>
            <person name="Pelletier E."/>
            <person name="Niang G."/>
            <person name="Scheremetjew M."/>
            <person name="Finn R."/>
            <person name="Kale V."/>
            <person name="Holt S."/>
            <person name="Cochrane G."/>
            <person name="Meng A."/>
            <person name="Brown T."/>
            <person name="Cohen L."/>
        </authorList>
    </citation>
    <scope>NUCLEOTIDE SEQUENCE</scope>
    <source>
        <strain evidence="6">RCC856</strain>
    </source>
</reference>
<dbReference type="Pfam" id="PF24857">
    <property type="entry name" value="THR4_C"/>
    <property type="match status" value="1"/>
</dbReference>
<dbReference type="SUPFAM" id="SSF53686">
    <property type="entry name" value="Tryptophan synthase beta subunit-like PLP-dependent enzymes"/>
    <property type="match status" value="1"/>
</dbReference>
<dbReference type="NCBIfam" id="TIGR00260">
    <property type="entry name" value="thrC"/>
    <property type="match status" value="1"/>
</dbReference>
<evidence type="ECO:0000259" key="5">
    <source>
        <dbReference type="Pfam" id="PF00291"/>
    </source>
</evidence>
<keyword evidence="3 4" id="KW-0663">Pyridoxal phosphate</keyword>
<protein>
    <recommendedName>
        <fullName evidence="5">Tryptophan synthase beta chain-like PALP domain-containing protein</fullName>
    </recommendedName>
</protein>
<dbReference type="EMBL" id="HBHU01008799">
    <property type="protein sequence ID" value="CAE0022094.1"/>
    <property type="molecule type" value="Transcribed_RNA"/>
</dbReference>
<sequence>MLMPAELPELDVRGLAEAEPSHTYKSLCRHILGLFTDKSVISESDLGDIIEDAFRPFDIEEVVRLQAIRDENENGAACYVAELWHGPTLAFKDLSMQVLCGFMETLLAKQQRRLNLVVATSGDTGASAIAGVLGKRHLSVTVLYPSPKFSSISVEQEEQTLRHAGEPNVTVVNCEGTSDDLDVPIEACFGDLAFKEAASIGSVNSVNVFRVIMQVVHYVYCWLQLRRAHPERRGLLEVSFYVPSGGCGHISAGILARAMGLPIRTLFACVNANDVLHSLLQTGHLDSNPNAVPTLAPSMDIVVPYNLERILFLMSGRDQAKVRAWMTRWKKEGKVQLGGEERAILAETMGLRSVSTSDEQILSTIAQVHRECGGYVIDPHTAVAAAACLSSSSSPDDGVPRVIMGCAHPGKFTGAVSKALGNRPASDWMPLGDRAHPAVAAILALQERAKGGDDLLSRETPGVHHFVKGQDWERTLRGILTSSDM</sequence>
<dbReference type="PANTHER" id="PTHR42690">
    <property type="entry name" value="THREONINE SYNTHASE FAMILY MEMBER"/>
    <property type="match status" value="1"/>
</dbReference>
<name>A0A7S3E457_9CHLO</name>